<sequence>MVLKLMQFATVAARKAAARMRAAEDSSIHASAAGDLSLVVVNSPRGESLRATGTSAASAAGEANRQADESEMELIYAGESDGASESKTTTHASGSSGADTLRARLTGSGKRDGVMLKIFGSSDHSDEFSPYATKYARDRAATGVSPHADTNQEARNRNVLCHAPQVESPWMPSSKELDRLAGMATERDQIPLLDCRRACSPSSSTETIRAEK</sequence>
<dbReference type="AlphaFoldDB" id="A0AAV1TGU8"/>
<feature type="compositionally biased region" description="Low complexity" evidence="1">
    <location>
        <begin position="51"/>
        <end position="61"/>
    </location>
</feature>
<evidence type="ECO:0000256" key="1">
    <source>
        <dbReference type="SAM" id="MobiDB-lite"/>
    </source>
</evidence>
<feature type="region of interest" description="Disordered" evidence="1">
    <location>
        <begin position="50"/>
        <end position="69"/>
    </location>
</feature>
<gene>
    <name evidence="2" type="ORF">PM001_LOCUS5628</name>
</gene>
<dbReference type="EMBL" id="CAKLBY020000046">
    <property type="protein sequence ID" value="CAK7917592.1"/>
    <property type="molecule type" value="Genomic_DNA"/>
</dbReference>
<reference evidence="2" key="1">
    <citation type="submission" date="2024-01" db="EMBL/GenBank/DDBJ databases">
        <authorList>
            <person name="Webb A."/>
        </authorList>
    </citation>
    <scope>NUCLEOTIDE SEQUENCE</scope>
    <source>
        <strain evidence="2">Pm1</strain>
    </source>
</reference>
<dbReference type="Proteomes" id="UP001162060">
    <property type="component" value="Unassembled WGS sequence"/>
</dbReference>
<organism evidence="2 3">
    <name type="scientific">Peronospora matthiolae</name>
    <dbReference type="NCBI Taxonomy" id="2874970"/>
    <lineage>
        <taxon>Eukaryota</taxon>
        <taxon>Sar</taxon>
        <taxon>Stramenopiles</taxon>
        <taxon>Oomycota</taxon>
        <taxon>Peronosporomycetes</taxon>
        <taxon>Peronosporales</taxon>
        <taxon>Peronosporaceae</taxon>
        <taxon>Peronospora</taxon>
    </lineage>
</organism>
<evidence type="ECO:0000313" key="3">
    <source>
        <dbReference type="Proteomes" id="UP001162060"/>
    </source>
</evidence>
<protein>
    <submittedName>
        <fullName evidence="2">Uncharacterized protein</fullName>
    </submittedName>
</protein>
<evidence type="ECO:0000313" key="2">
    <source>
        <dbReference type="EMBL" id="CAK7917592.1"/>
    </source>
</evidence>
<feature type="compositionally biased region" description="Polar residues" evidence="1">
    <location>
        <begin position="83"/>
        <end position="98"/>
    </location>
</feature>
<feature type="region of interest" description="Disordered" evidence="1">
    <location>
        <begin position="79"/>
        <end position="103"/>
    </location>
</feature>
<accession>A0AAV1TGU8</accession>
<name>A0AAV1TGU8_9STRA</name>
<proteinExistence type="predicted"/>
<comment type="caution">
    <text evidence="2">The sequence shown here is derived from an EMBL/GenBank/DDBJ whole genome shotgun (WGS) entry which is preliminary data.</text>
</comment>